<evidence type="ECO:0000256" key="2">
    <source>
        <dbReference type="ARBA" id="ARBA00022801"/>
    </source>
</evidence>
<dbReference type="EC" id="3.1.1.47" evidence="1 5"/>
<dbReference type="STRING" id="46731.A0A3M6U3A7"/>
<dbReference type="AlphaFoldDB" id="A0A3M6U3A7"/>
<dbReference type="GO" id="GO:0016042">
    <property type="term" value="P:lipid catabolic process"/>
    <property type="evidence" value="ECO:0007669"/>
    <property type="project" value="UniProtKB-KW"/>
</dbReference>
<dbReference type="InterPro" id="IPR016715">
    <property type="entry name" value="PAF_acetylhydro_eukaryote"/>
</dbReference>
<dbReference type="OMA" id="DKWPIVV"/>
<sequence length="424" mass="48526">MIKRKMSRWFSFWRVQTKLEECTGPFSVGCSDFMCAKDESTGFSTEGGSFIRFFYPAEKTAGTLDESKRCFWIPRQEYASGLVNFMKLPGWVLGRFFYWCVGSLQIPAIYNAPLCKPAGEDQLLPCVIFSHGLGGNRLIYNTYCCELASQGCLVACVEHRDESASATYILKKNDGDGNMTEEWIQYHHLQESDNEFEFRNRQVHIRANECVRAHNILENIQSGHFPTNLFQENSILQQLKGRLDLKRVAMVGHSFGGATTVLSLAKDKRFRCGVALDVWMLPLGKGIFNYDLDQPLLFVNSQQFHCWDQNVDPLKKFISNKPETRPIIAIRWTRHMNQCDIPSVLPPYILYWTSLGSKLDPTTAVKLNRQAIWAFLRRHLDIGNPPLREPIIDGGEGTPEYIIIGPEFTIKEERKKLDMVQSSL</sequence>
<evidence type="ECO:0000256" key="5">
    <source>
        <dbReference type="PIRNR" id="PIRNR018169"/>
    </source>
</evidence>
<dbReference type="SUPFAM" id="SSF53474">
    <property type="entry name" value="alpha/beta-Hydrolases"/>
    <property type="match status" value="1"/>
</dbReference>
<evidence type="ECO:0000256" key="4">
    <source>
        <dbReference type="ARBA" id="ARBA00023098"/>
    </source>
</evidence>
<feature type="active site" description="Nucleophile" evidence="6">
    <location>
        <position position="254"/>
    </location>
</feature>
<protein>
    <recommendedName>
        <fullName evidence="1 5">1-alkyl-2-acetylglycerophosphocholine esterase</fullName>
        <ecNumber evidence="1 5">3.1.1.47</ecNumber>
    </recommendedName>
</protein>
<comment type="caution">
    <text evidence="7">The sequence shown here is derived from an EMBL/GenBank/DDBJ whole genome shotgun (WGS) entry which is preliminary data.</text>
</comment>
<dbReference type="GO" id="GO:0003847">
    <property type="term" value="F:1-alkyl-2-acetylglycerophosphocholine esterase activity"/>
    <property type="evidence" value="ECO:0007669"/>
    <property type="project" value="UniProtKB-UniRule"/>
</dbReference>
<evidence type="ECO:0000256" key="3">
    <source>
        <dbReference type="ARBA" id="ARBA00022963"/>
    </source>
</evidence>
<evidence type="ECO:0000256" key="6">
    <source>
        <dbReference type="PIRSR" id="PIRSR018169-1"/>
    </source>
</evidence>
<feature type="active site" description="Charge relay system" evidence="6">
    <location>
        <position position="335"/>
    </location>
</feature>
<dbReference type="Proteomes" id="UP000275408">
    <property type="component" value="Unassembled WGS sequence"/>
</dbReference>
<reference evidence="7 8" key="1">
    <citation type="journal article" date="2018" name="Sci. Rep.">
        <title>Comparative analysis of the Pocillopora damicornis genome highlights role of immune system in coral evolution.</title>
        <authorList>
            <person name="Cunning R."/>
            <person name="Bay R.A."/>
            <person name="Gillette P."/>
            <person name="Baker A.C."/>
            <person name="Traylor-Knowles N."/>
        </authorList>
    </citation>
    <scope>NUCLEOTIDE SEQUENCE [LARGE SCALE GENOMIC DNA]</scope>
    <source>
        <strain evidence="7">RSMAS</strain>
        <tissue evidence="7">Whole animal</tissue>
    </source>
</reference>
<keyword evidence="2 5" id="KW-0378">Hydrolase</keyword>
<evidence type="ECO:0000313" key="8">
    <source>
        <dbReference type="Proteomes" id="UP000275408"/>
    </source>
</evidence>
<evidence type="ECO:0000256" key="1">
    <source>
        <dbReference type="ARBA" id="ARBA00013201"/>
    </source>
</evidence>
<dbReference type="PIRSF" id="PIRSF018169">
    <property type="entry name" value="PAF_acetylhydrolase"/>
    <property type="match status" value="1"/>
</dbReference>
<keyword evidence="8" id="KW-1185">Reference proteome</keyword>
<comment type="catalytic activity">
    <reaction evidence="5">
        <text>a 1-O-alkyl-2-acetyl-sn-glycero-3-phosphocholine + H2O = a 1-O-alkyl-sn-glycero-3-phosphocholine + acetate + H(+)</text>
        <dbReference type="Rhea" id="RHEA:17777"/>
        <dbReference type="ChEBI" id="CHEBI:15377"/>
        <dbReference type="ChEBI" id="CHEBI:15378"/>
        <dbReference type="ChEBI" id="CHEBI:30089"/>
        <dbReference type="ChEBI" id="CHEBI:30909"/>
        <dbReference type="ChEBI" id="CHEBI:36707"/>
        <dbReference type="EC" id="3.1.1.47"/>
    </reaction>
</comment>
<dbReference type="Gene3D" id="3.40.50.1820">
    <property type="entry name" value="alpha/beta hydrolase"/>
    <property type="match status" value="1"/>
</dbReference>
<dbReference type="PANTHER" id="PTHR10272:SF0">
    <property type="entry name" value="PLATELET-ACTIVATING FACTOR ACETYLHYDROLASE"/>
    <property type="match status" value="1"/>
</dbReference>
<keyword evidence="4 5" id="KW-0443">Lipid metabolism</keyword>
<organism evidence="7 8">
    <name type="scientific">Pocillopora damicornis</name>
    <name type="common">Cauliflower coral</name>
    <name type="synonym">Millepora damicornis</name>
    <dbReference type="NCBI Taxonomy" id="46731"/>
    <lineage>
        <taxon>Eukaryota</taxon>
        <taxon>Metazoa</taxon>
        <taxon>Cnidaria</taxon>
        <taxon>Anthozoa</taxon>
        <taxon>Hexacorallia</taxon>
        <taxon>Scleractinia</taxon>
        <taxon>Astrocoeniina</taxon>
        <taxon>Pocilloporidae</taxon>
        <taxon>Pocillopora</taxon>
    </lineage>
</organism>
<keyword evidence="3 5" id="KW-0442">Lipid degradation</keyword>
<dbReference type="Pfam" id="PF03403">
    <property type="entry name" value="PAF-AH_p_II"/>
    <property type="match status" value="1"/>
</dbReference>
<proteinExistence type="predicted"/>
<dbReference type="InterPro" id="IPR029058">
    <property type="entry name" value="AB_hydrolase_fold"/>
</dbReference>
<dbReference type="OrthoDB" id="2363873at2759"/>
<gene>
    <name evidence="7" type="ORF">pdam_00002665</name>
</gene>
<feature type="active site" description="Charge relay system" evidence="6">
    <location>
        <position position="277"/>
    </location>
</feature>
<dbReference type="PANTHER" id="PTHR10272">
    <property type="entry name" value="PLATELET-ACTIVATING FACTOR ACETYLHYDROLASE"/>
    <property type="match status" value="1"/>
</dbReference>
<name>A0A3M6U3A7_POCDA</name>
<accession>A0A3M6U3A7</accession>
<evidence type="ECO:0000313" key="7">
    <source>
        <dbReference type="EMBL" id="RMX48024.1"/>
    </source>
</evidence>
<dbReference type="EMBL" id="RCHS01002311">
    <property type="protein sequence ID" value="RMX48024.1"/>
    <property type="molecule type" value="Genomic_DNA"/>
</dbReference>